<dbReference type="InterPro" id="IPR015813">
    <property type="entry name" value="Pyrv/PenolPyrv_kinase-like_dom"/>
</dbReference>
<dbReference type="InterPro" id="IPR040442">
    <property type="entry name" value="Pyrv_kinase-like_dom_sf"/>
</dbReference>
<comment type="caution">
    <text evidence="1">The sequence shown here is derived from an EMBL/GenBank/DDBJ whole genome shotgun (WGS) entry which is preliminary data.</text>
</comment>
<proteinExistence type="predicted"/>
<evidence type="ECO:0000313" key="1">
    <source>
        <dbReference type="EMBL" id="HHI65421.1"/>
    </source>
</evidence>
<protein>
    <submittedName>
        <fullName evidence="1">Uncharacterized protein</fullName>
    </submittedName>
</protein>
<reference evidence="1" key="1">
    <citation type="journal article" date="2020" name="mSystems">
        <title>Genome- and Community-Level Interaction Insights into Carbon Utilization and Element Cycling Functions of Hydrothermarchaeota in Hydrothermal Sediment.</title>
        <authorList>
            <person name="Zhou Z."/>
            <person name="Liu Y."/>
            <person name="Xu W."/>
            <person name="Pan J."/>
            <person name="Luo Z.H."/>
            <person name="Li M."/>
        </authorList>
    </citation>
    <scope>NUCLEOTIDE SEQUENCE [LARGE SCALE GENOMIC DNA]</scope>
    <source>
        <strain evidence="1">SpSt-1019</strain>
    </source>
</reference>
<name>A0A7C5KBE1_9BACT</name>
<dbReference type="SUPFAM" id="SSF51621">
    <property type="entry name" value="Phosphoenolpyruvate/pyruvate domain"/>
    <property type="match status" value="1"/>
</dbReference>
<accession>A0A7C5KBE1</accession>
<organism evidence="1">
    <name type="scientific">Thermodesulfobium narugense</name>
    <dbReference type="NCBI Taxonomy" id="184064"/>
    <lineage>
        <taxon>Bacteria</taxon>
        <taxon>Pseudomonadati</taxon>
        <taxon>Thermodesulfobiota</taxon>
        <taxon>Thermodesulfobiia</taxon>
        <taxon>Thermodesulfobiales</taxon>
        <taxon>Thermodesulfobiaceae</taxon>
        <taxon>Thermodesulfobium</taxon>
    </lineage>
</organism>
<dbReference type="Gene3D" id="3.20.20.60">
    <property type="entry name" value="Phosphoenolpyruvate-binding domains"/>
    <property type="match status" value="1"/>
</dbReference>
<dbReference type="EMBL" id="DRUY01000088">
    <property type="protein sequence ID" value="HHI65421.1"/>
    <property type="molecule type" value="Genomic_DNA"/>
</dbReference>
<gene>
    <name evidence="1" type="ORF">ENL70_02585</name>
</gene>
<dbReference type="GO" id="GO:0003824">
    <property type="term" value="F:catalytic activity"/>
    <property type="evidence" value="ECO:0007669"/>
    <property type="project" value="InterPro"/>
</dbReference>
<sequence length="56" mass="6247">MKIKAAVESKKNPNLVIMARTDFKAVSVIEDATYRTTKYADAGFKDSIPLLGFRII</sequence>
<dbReference type="AlphaFoldDB" id="A0A7C5KBE1"/>